<dbReference type="SUPFAM" id="SSF56219">
    <property type="entry name" value="DNase I-like"/>
    <property type="match status" value="1"/>
</dbReference>
<evidence type="ECO:0000256" key="1">
    <source>
        <dbReference type="SAM" id="SignalP"/>
    </source>
</evidence>
<keyword evidence="3" id="KW-0378">Hydrolase</keyword>
<dbReference type="InterPro" id="IPR051916">
    <property type="entry name" value="GPI-anchor_lipid_remodeler"/>
</dbReference>
<dbReference type="Pfam" id="PF03372">
    <property type="entry name" value="Exo_endo_phos"/>
    <property type="match status" value="1"/>
</dbReference>
<accession>A0ABP3QXV8</accession>
<feature type="domain" description="Endonuclease/exonuclease/phosphatase" evidence="2">
    <location>
        <begin position="37"/>
        <end position="263"/>
    </location>
</feature>
<dbReference type="InterPro" id="IPR005135">
    <property type="entry name" value="Endo/exonuclease/phosphatase"/>
</dbReference>
<evidence type="ECO:0000313" key="4">
    <source>
        <dbReference type="Proteomes" id="UP001500668"/>
    </source>
</evidence>
<dbReference type="Gene3D" id="3.60.10.10">
    <property type="entry name" value="Endonuclease/exonuclease/phosphatase"/>
    <property type="match status" value="1"/>
</dbReference>
<protein>
    <submittedName>
        <fullName evidence="3">Endonuclease/exonuclease/phosphatase family protein</fullName>
    </submittedName>
</protein>
<keyword evidence="4" id="KW-1185">Reference proteome</keyword>
<dbReference type="InterPro" id="IPR036691">
    <property type="entry name" value="Endo/exonu/phosph_ase_sf"/>
</dbReference>
<proteinExistence type="predicted"/>
<keyword evidence="3" id="KW-0255">Endonuclease</keyword>
<reference evidence="4" key="1">
    <citation type="journal article" date="2019" name="Int. J. Syst. Evol. Microbiol.">
        <title>The Global Catalogue of Microorganisms (GCM) 10K type strain sequencing project: providing services to taxonomists for standard genome sequencing and annotation.</title>
        <authorList>
            <consortium name="The Broad Institute Genomics Platform"/>
            <consortium name="The Broad Institute Genome Sequencing Center for Infectious Disease"/>
            <person name="Wu L."/>
            <person name="Ma J."/>
        </authorList>
    </citation>
    <scope>NUCLEOTIDE SEQUENCE [LARGE SCALE GENOMIC DNA]</scope>
    <source>
        <strain evidence="4">JCM 5067</strain>
    </source>
</reference>
<comment type="caution">
    <text evidence="3">The sequence shown here is derived from an EMBL/GenBank/DDBJ whole genome shotgun (WGS) entry which is preliminary data.</text>
</comment>
<organism evidence="3 4">
    <name type="scientific">Streptomyces crystallinus</name>
    <dbReference type="NCBI Taxonomy" id="68191"/>
    <lineage>
        <taxon>Bacteria</taxon>
        <taxon>Bacillati</taxon>
        <taxon>Actinomycetota</taxon>
        <taxon>Actinomycetes</taxon>
        <taxon>Kitasatosporales</taxon>
        <taxon>Streptomycetaceae</taxon>
        <taxon>Streptomyces</taxon>
    </lineage>
</organism>
<keyword evidence="1" id="KW-0732">Signal</keyword>
<feature type="chain" id="PRO_5045312644" evidence="1">
    <location>
        <begin position="30"/>
        <end position="273"/>
    </location>
</feature>
<dbReference type="PANTHER" id="PTHR14859:SF15">
    <property type="entry name" value="ENDONUCLEASE_EXONUCLEASE_PHOSPHATASE DOMAIN-CONTAINING PROTEIN"/>
    <property type="match status" value="1"/>
</dbReference>
<keyword evidence="3" id="KW-0540">Nuclease</keyword>
<feature type="signal peptide" evidence="1">
    <location>
        <begin position="1"/>
        <end position="29"/>
    </location>
</feature>
<sequence length="273" mass="29133">MIRVCARSALAPVLMLIPLAVAPTSSAAAAPQTLTVLTYNIHHGAGADDALALERTARVVKDSGADVVGLQEVDRHYDARSDFVDQAAWLAERLGMHVVYGANLSLDPPRSGEPRREYGTAILSRFPVTGSHNTPLPRPGDLEQRGLLEADINVEGTAVRFLTTHLDHTSQSARQTQAEAVKNLVAGSTRPTVLVGDLNAPPAAREVLTLTRSLSDVWRKAGDGGAGYTFDARNPHKRIDYVLTSAGISARQAEVIESDASDHLPVTVEVTVP</sequence>
<dbReference type="PANTHER" id="PTHR14859">
    <property type="entry name" value="CALCOFLUOR WHITE HYPERSENSITIVE PROTEIN PRECURSOR"/>
    <property type="match status" value="1"/>
</dbReference>
<dbReference type="EMBL" id="BAAACA010000014">
    <property type="protein sequence ID" value="GAA0596675.1"/>
    <property type="molecule type" value="Genomic_DNA"/>
</dbReference>
<gene>
    <name evidence="3" type="ORF">GCM10010394_27790</name>
</gene>
<evidence type="ECO:0000259" key="2">
    <source>
        <dbReference type="Pfam" id="PF03372"/>
    </source>
</evidence>
<name>A0ABP3QXV8_9ACTN</name>
<dbReference type="GO" id="GO:0004519">
    <property type="term" value="F:endonuclease activity"/>
    <property type="evidence" value="ECO:0007669"/>
    <property type="project" value="UniProtKB-KW"/>
</dbReference>
<evidence type="ECO:0000313" key="3">
    <source>
        <dbReference type="EMBL" id="GAA0596675.1"/>
    </source>
</evidence>
<dbReference type="Proteomes" id="UP001500668">
    <property type="component" value="Unassembled WGS sequence"/>
</dbReference>